<organism evidence="2 3">
    <name type="scientific">Phytophthora rubi</name>
    <dbReference type="NCBI Taxonomy" id="129364"/>
    <lineage>
        <taxon>Eukaryota</taxon>
        <taxon>Sar</taxon>
        <taxon>Stramenopiles</taxon>
        <taxon>Oomycota</taxon>
        <taxon>Peronosporomycetes</taxon>
        <taxon>Peronosporales</taxon>
        <taxon>Peronosporaceae</taxon>
        <taxon>Phytophthora</taxon>
    </lineage>
</organism>
<feature type="region of interest" description="Disordered" evidence="1">
    <location>
        <begin position="237"/>
        <end position="277"/>
    </location>
</feature>
<sequence length="277" mass="30749">MIDDILRYRERSSAREPSLRRYRGQGDDRRREGMSTEGPRKGYQRERGFRDSDRHHDRPRITPLVVALIDVFAALKARGSDGARTSPLDVRQHGYDTTDGCGNEERVYKCSQHWDEKSGDGYGSDPTHGRIESTTENEHRVVTNGVLDVIRGMDHMNPAAVNLDLSHGTTMLPNEVLMHLQQCNEPWVAEQPSVVDRQDYPPHKILTRATEALRSSGECRITSVEQNGLAPAVTDDLAGPGVHKPSVMVQEDALGHDDGDPTSSEDSNACGPTADTR</sequence>
<evidence type="ECO:0000313" key="3">
    <source>
        <dbReference type="Proteomes" id="UP000434957"/>
    </source>
</evidence>
<feature type="compositionally biased region" description="Basic and acidic residues" evidence="1">
    <location>
        <begin position="127"/>
        <end position="137"/>
    </location>
</feature>
<proteinExistence type="predicted"/>
<gene>
    <name evidence="2" type="ORF">PR003_g28617</name>
</gene>
<feature type="region of interest" description="Disordered" evidence="1">
    <location>
        <begin position="115"/>
        <end position="137"/>
    </location>
</feature>
<evidence type="ECO:0000256" key="1">
    <source>
        <dbReference type="SAM" id="MobiDB-lite"/>
    </source>
</evidence>
<feature type="region of interest" description="Disordered" evidence="1">
    <location>
        <begin position="1"/>
        <end position="57"/>
    </location>
</feature>
<dbReference type="AlphaFoldDB" id="A0A6A4BU98"/>
<accession>A0A6A4BU98</accession>
<dbReference type="EMBL" id="QXFT01004420">
    <property type="protein sequence ID" value="KAE9278098.1"/>
    <property type="molecule type" value="Genomic_DNA"/>
</dbReference>
<protein>
    <submittedName>
        <fullName evidence="2">Uncharacterized protein</fullName>
    </submittedName>
</protein>
<comment type="caution">
    <text evidence="2">The sequence shown here is derived from an EMBL/GenBank/DDBJ whole genome shotgun (WGS) entry which is preliminary data.</text>
</comment>
<keyword evidence="3" id="KW-1185">Reference proteome</keyword>
<dbReference type="Proteomes" id="UP000434957">
    <property type="component" value="Unassembled WGS sequence"/>
</dbReference>
<reference evidence="2 3" key="1">
    <citation type="submission" date="2018-08" db="EMBL/GenBank/DDBJ databases">
        <title>Genomic investigation of the strawberry pathogen Phytophthora fragariae indicates pathogenicity is determined by transcriptional variation in three key races.</title>
        <authorList>
            <person name="Adams T.M."/>
            <person name="Armitage A.D."/>
            <person name="Sobczyk M.K."/>
            <person name="Bates H.J."/>
            <person name="Dunwell J.M."/>
            <person name="Nellist C.F."/>
            <person name="Harrison R.J."/>
        </authorList>
    </citation>
    <scope>NUCLEOTIDE SEQUENCE [LARGE SCALE GENOMIC DNA]</scope>
    <source>
        <strain evidence="2 3">SCRP333</strain>
    </source>
</reference>
<evidence type="ECO:0000313" key="2">
    <source>
        <dbReference type="EMBL" id="KAE9278098.1"/>
    </source>
</evidence>
<name>A0A6A4BU98_9STRA</name>